<dbReference type="InterPro" id="IPR036038">
    <property type="entry name" value="Aminotransferase-like"/>
</dbReference>
<dbReference type="GO" id="GO:0008652">
    <property type="term" value="P:amino acid biosynthetic process"/>
    <property type="evidence" value="ECO:0007669"/>
    <property type="project" value="UniProtKB-ARBA"/>
</dbReference>
<dbReference type="OrthoDB" id="9805628at2"/>
<dbReference type="RefSeq" id="WP_091587476.1">
    <property type="nucleotide sequence ID" value="NZ_FNDU01000016.1"/>
</dbReference>
<evidence type="ECO:0000256" key="1">
    <source>
        <dbReference type="ARBA" id="ARBA00001933"/>
    </source>
</evidence>
<dbReference type="PANTHER" id="PTHR42743:SF11">
    <property type="entry name" value="AMINODEOXYCHORISMATE LYASE"/>
    <property type="match status" value="1"/>
</dbReference>
<gene>
    <name evidence="5" type="ORF">SAMN05216352_1168</name>
</gene>
<reference evidence="5 6" key="1">
    <citation type="submission" date="2016-10" db="EMBL/GenBank/DDBJ databases">
        <authorList>
            <person name="de Groot N.N."/>
        </authorList>
    </citation>
    <scope>NUCLEOTIDE SEQUENCE [LARGE SCALE GENOMIC DNA]</scope>
    <source>
        <strain evidence="6">P4B,CCM 7963,CECT 7998,DSM 25260,IBRC-M 10614,KCTC 13821</strain>
    </source>
</reference>
<dbReference type="SUPFAM" id="SSF56752">
    <property type="entry name" value="D-aminoacid aminotransferase-like PLP-dependent enzymes"/>
    <property type="match status" value="1"/>
</dbReference>
<dbReference type="Gene3D" id="3.30.470.10">
    <property type="match status" value="1"/>
</dbReference>
<dbReference type="PANTHER" id="PTHR42743">
    <property type="entry name" value="AMINO-ACID AMINOTRANSFERASE"/>
    <property type="match status" value="1"/>
</dbReference>
<dbReference type="EMBL" id="FNDU01000016">
    <property type="protein sequence ID" value="SDI95548.1"/>
    <property type="molecule type" value="Genomic_DNA"/>
</dbReference>
<evidence type="ECO:0000256" key="4">
    <source>
        <dbReference type="ARBA" id="ARBA00022898"/>
    </source>
</evidence>
<dbReference type="GO" id="GO:0005829">
    <property type="term" value="C:cytosol"/>
    <property type="evidence" value="ECO:0007669"/>
    <property type="project" value="TreeGrafter"/>
</dbReference>
<dbReference type="Pfam" id="PF01063">
    <property type="entry name" value="Aminotran_4"/>
    <property type="match status" value="1"/>
</dbReference>
<dbReference type="GO" id="GO:0016829">
    <property type="term" value="F:lyase activity"/>
    <property type="evidence" value="ECO:0007669"/>
    <property type="project" value="UniProtKB-KW"/>
</dbReference>
<proteinExistence type="inferred from homology"/>
<comment type="cofactor">
    <cofactor evidence="1">
        <name>pyridoxal 5'-phosphate</name>
        <dbReference type="ChEBI" id="CHEBI:597326"/>
    </cofactor>
</comment>
<dbReference type="InterPro" id="IPR001544">
    <property type="entry name" value="Aminotrans_IV"/>
</dbReference>
<dbReference type="Gene3D" id="3.20.10.10">
    <property type="entry name" value="D-amino Acid Aminotransferase, subunit A, domain 2"/>
    <property type="match status" value="1"/>
</dbReference>
<dbReference type="NCBIfam" id="NF005800">
    <property type="entry name" value="PRK07650.1"/>
    <property type="match status" value="1"/>
</dbReference>
<organism evidence="5 6">
    <name type="scientific">Alteribacillus bidgolensis</name>
    <dbReference type="NCBI Taxonomy" id="930129"/>
    <lineage>
        <taxon>Bacteria</taxon>
        <taxon>Bacillati</taxon>
        <taxon>Bacillota</taxon>
        <taxon>Bacilli</taxon>
        <taxon>Bacillales</taxon>
        <taxon>Bacillaceae</taxon>
        <taxon>Alteribacillus</taxon>
    </lineage>
</organism>
<comment type="similarity">
    <text evidence="2">Belongs to the class-IV pyridoxal-phosphate-dependent aminotransferase family.</text>
</comment>
<dbReference type="FunFam" id="3.20.10.10:FF:000002">
    <property type="entry name" value="D-alanine aminotransferase"/>
    <property type="match status" value="1"/>
</dbReference>
<dbReference type="GO" id="GO:0046394">
    <property type="term" value="P:carboxylic acid biosynthetic process"/>
    <property type="evidence" value="ECO:0007669"/>
    <property type="project" value="UniProtKB-ARBA"/>
</dbReference>
<evidence type="ECO:0000313" key="6">
    <source>
        <dbReference type="Proteomes" id="UP000199017"/>
    </source>
</evidence>
<dbReference type="InterPro" id="IPR043132">
    <property type="entry name" value="BCAT-like_C"/>
</dbReference>
<dbReference type="Proteomes" id="UP000199017">
    <property type="component" value="Unassembled WGS sequence"/>
</dbReference>
<name>A0A1G8PT84_9BACI</name>
<evidence type="ECO:0000256" key="3">
    <source>
        <dbReference type="ARBA" id="ARBA00011738"/>
    </source>
</evidence>
<dbReference type="AlphaFoldDB" id="A0A1G8PT84"/>
<comment type="subunit">
    <text evidence="3">Homodimer.</text>
</comment>
<keyword evidence="5" id="KW-0456">Lyase</keyword>
<keyword evidence="4" id="KW-0663">Pyridoxal phosphate</keyword>
<keyword evidence="6" id="KW-1185">Reference proteome</keyword>
<dbReference type="STRING" id="930129.SAMN05216352_1168"/>
<evidence type="ECO:0000256" key="2">
    <source>
        <dbReference type="ARBA" id="ARBA00009320"/>
    </source>
</evidence>
<protein>
    <submittedName>
        <fullName evidence="5">4-amino-4-deoxychorismate lyase</fullName>
    </submittedName>
</protein>
<evidence type="ECO:0000313" key="5">
    <source>
        <dbReference type="EMBL" id="SDI95548.1"/>
    </source>
</evidence>
<dbReference type="InterPro" id="IPR043131">
    <property type="entry name" value="BCAT-like_N"/>
</dbReference>
<dbReference type="InterPro" id="IPR050571">
    <property type="entry name" value="Class-IV_PLP-Dep_Aminotrnsfr"/>
</dbReference>
<sequence length="301" mass="35071">MYIYINGEIKEAGDARLSVFEHGFMYGLGLFETFRIYNGHPFLLDDHFRRMEKGLSLMNIEWKYKRKEVIQQLNDLLEANQWKNAYVRYNISAGTGELGLTTKPYQSPAIIIYMKPLPEAGESRFSEKQGQLLTVRRNSPEASMRLKSHHYFNSILGKREAGDDFSIEGLFVNEQGDLAEGVVSNLFWVKGTTIYTPSVQTGILNGVTRTFVIKLARKHSYYIREGRFKPAMLFDADEAFITNSIQEVIRLKGVDRYTFNNRKKNNGHSTVDFLHNEYTKYRQQLWNSEEIFVEERKKENE</sequence>
<accession>A0A1G8PT84</accession>